<dbReference type="CDD" id="cd06222">
    <property type="entry name" value="RNase_H_like"/>
    <property type="match status" value="1"/>
</dbReference>
<comment type="caution">
    <text evidence="2">The sequence shown here is derived from an EMBL/GenBank/DDBJ whole genome shotgun (WGS) entry which is preliminary data.</text>
</comment>
<dbReference type="InterPro" id="IPR052929">
    <property type="entry name" value="RNase_H-like_EbsB-rel"/>
</dbReference>
<dbReference type="InterPro" id="IPR012337">
    <property type="entry name" value="RNaseH-like_sf"/>
</dbReference>
<protein>
    <recommendedName>
        <fullName evidence="1">RNase H type-1 domain-containing protein</fullName>
    </recommendedName>
</protein>
<dbReference type="PANTHER" id="PTHR47074">
    <property type="entry name" value="BNAC02G40300D PROTEIN"/>
    <property type="match status" value="1"/>
</dbReference>
<evidence type="ECO:0000313" key="2">
    <source>
        <dbReference type="EMBL" id="KAK5834818.1"/>
    </source>
</evidence>
<feature type="domain" description="RNase H type-1" evidence="1">
    <location>
        <begin position="33"/>
        <end position="153"/>
    </location>
</feature>
<dbReference type="EMBL" id="JARKNE010000004">
    <property type="protein sequence ID" value="KAK5834818.1"/>
    <property type="molecule type" value="Genomic_DNA"/>
</dbReference>
<dbReference type="InterPro" id="IPR036397">
    <property type="entry name" value="RNaseH_sf"/>
</dbReference>
<dbReference type="Proteomes" id="UP001358586">
    <property type="component" value="Chromosome 4"/>
</dbReference>
<dbReference type="PANTHER" id="PTHR47074:SF61">
    <property type="entry name" value="RNASE H TYPE-1 DOMAIN-CONTAINING PROTEIN"/>
    <property type="match status" value="1"/>
</dbReference>
<dbReference type="Pfam" id="PF13456">
    <property type="entry name" value="RVT_3"/>
    <property type="match status" value="1"/>
</dbReference>
<gene>
    <name evidence="2" type="ORF">PVK06_010495</name>
</gene>
<evidence type="ECO:0000313" key="3">
    <source>
        <dbReference type="Proteomes" id="UP001358586"/>
    </source>
</evidence>
<dbReference type="Gene3D" id="3.30.420.10">
    <property type="entry name" value="Ribonuclease H-like superfamily/Ribonuclease H"/>
    <property type="match status" value="1"/>
</dbReference>
<name>A0ABR0Q7D9_GOSAR</name>
<organism evidence="2 3">
    <name type="scientific">Gossypium arboreum</name>
    <name type="common">Tree cotton</name>
    <name type="synonym">Gossypium nanking</name>
    <dbReference type="NCBI Taxonomy" id="29729"/>
    <lineage>
        <taxon>Eukaryota</taxon>
        <taxon>Viridiplantae</taxon>
        <taxon>Streptophyta</taxon>
        <taxon>Embryophyta</taxon>
        <taxon>Tracheophyta</taxon>
        <taxon>Spermatophyta</taxon>
        <taxon>Magnoliopsida</taxon>
        <taxon>eudicotyledons</taxon>
        <taxon>Gunneridae</taxon>
        <taxon>Pentapetalae</taxon>
        <taxon>rosids</taxon>
        <taxon>malvids</taxon>
        <taxon>Malvales</taxon>
        <taxon>Malvaceae</taxon>
        <taxon>Malvoideae</taxon>
        <taxon>Gossypium</taxon>
    </lineage>
</organism>
<keyword evidence="3" id="KW-1185">Reference proteome</keyword>
<dbReference type="InterPro" id="IPR002156">
    <property type="entry name" value="RNaseH_domain"/>
</dbReference>
<proteinExistence type="predicted"/>
<accession>A0ABR0Q7D9</accession>
<reference evidence="2 3" key="1">
    <citation type="submission" date="2023-03" db="EMBL/GenBank/DDBJ databases">
        <title>WGS of Gossypium arboreum.</title>
        <authorList>
            <person name="Yu D."/>
        </authorList>
    </citation>
    <scope>NUCLEOTIDE SEQUENCE [LARGE SCALE GENOMIC DNA]</scope>
    <source>
        <tissue evidence="2">Leaf</tissue>
    </source>
</reference>
<evidence type="ECO:0000259" key="1">
    <source>
        <dbReference type="Pfam" id="PF13456"/>
    </source>
</evidence>
<dbReference type="SUPFAM" id="SSF53098">
    <property type="entry name" value="Ribonuclease H-like"/>
    <property type="match status" value="1"/>
</dbReference>
<sequence>MEEYEGVRAMKIPLNTVKSHRNQEDIPRMMIQFDAAFDNRNFKSATGLVVWGLMGELLVSKSTLRNNISSSFAVEAYACFEAINLRTSLGMQSVKIMGDSRTIIKKCQTTSTDESVIGAIIRDIQNMKTCFQEINFQHIHRLGKLKAHRIAKNTLEREDITYLLREGLNSQAFISKGRWSRCPD</sequence>
<dbReference type="InterPro" id="IPR044730">
    <property type="entry name" value="RNase_H-like_dom_plant"/>
</dbReference>